<dbReference type="GO" id="GO:0020037">
    <property type="term" value="F:heme binding"/>
    <property type="evidence" value="ECO:0007669"/>
    <property type="project" value="InterPro"/>
</dbReference>
<dbReference type="Pfam" id="PF01152">
    <property type="entry name" value="Bac_globin"/>
    <property type="match status" value="1"/>
</dbReference>
<proteinExistence type="predicted"/>
<feature type="binding site" description="distal binding residue" evidence="5">
    <location>
        <position position="46"/>
    </location>
    <ligand>
        <name>heme</name>
        <dbReference type="ChEBI" id="CHEBI:30413"/>
    </ligand>
    <ligandPart>
        <name>Fe</name>
        <dbReference type="ChEBI" id="CHEBI:18248"/>
    </ligandPart>
</feature>
<sequence length="129" mass="14759">MTAPLADIQTEADIKTLVDSFYDKVNQDDLLAPIFNGVAHVNWAAHLPAMYDFWSSLLLGTSRYRGRPFPKHLPLPVDATHFQRWLNLFYATVEENFAGPNADQAKVRALNIATMFEYRIRKYNSLSIL</sequence>
<keyword evidence="2 5" id="KW-0349">Heme</keyword>
<dbReference type="Gene3D" id="1.10.490.10">
    <property type="entry name" value="Globins"/>
    <property type="match status" value="1"/>
</dbReference>
<name>A0A243W8D7_9BACT</name>
<dbReference type="InterPro" id="IPR001486">
    <property type="entry name" value="Hemoglobin_trunc"/>
</dbReference>
<keyword evidence="4 5" id="KW-0408">Iron</keyword>
<evidence type="ECO:0000313" key="6">
    <source>
        <dbReference type="EMBL" id="OUJ71436.1"/>
    </source>
</evidence>
<evidence type="ECO:0000256" key="1">
    <source>
        <dbReference type="ARBA" id="ARBA00022448"/>
    </source>
</evidence>
<dbReference type="SUPFAM" id="SSF46458">
    <property type="entry name" value="Globin-like"/>
    <property type="match status" value="1"/>
</dbReference>
<reference evidence="6 7" key="1">
    <citation type="submission" date="2017-01" db="EMBL/GenBank/DDBJ databases">
        <title>A new Hymenobacter.</title>
        <authorList>
            <person name="Liang Y."/>
            <person name="Feng F."/>
        </authorList>
    </citation>
    <scope>NUCLEOTIDE SEQUENCE [LARGE SCALE GENOMIC DNA]</scope>
    <source>
        <strain evidence="6">MIMBbqt21</strain>
    </source>
</reference>
<dbReference type="RefSeq" id="WP_086596278.1">
    <property type="nucleotide sequence ID" value="NZ_MTSE01000016.1"/>
</dbReference>
<dbReference type="OrthoDB" id="25954at2"/>
<organism evidence="6 7">
    <name type="scientific">Hymenobacter crusticola</name>
    <dbReference type="NCBI Taxonomy" id="1770526"/>
    <lineage>
        <taxon>Bacteria</taxon>
        <taxon>Pseudomonadati</taxon>
        <taxon>Bacteroidota</taxon>
        <taxon>Cytophagia</taxon>
        <taxon>Cytophagales</taxon>
        <taxon>Hymenobacteraceae</taxon>
        <taxon>Hymenobacter</taxon>
    </lineage>
</organism>
<evidence type="ECO:0000256" key="4">
    <source>
        <dbReference type="ARBA" id="ARBA00023004"/>
    </source>
</evidence>
<evidence type="ECO:0000256" key="5">
    <source>
        <dbReference type="PIRSR" id="PIRSR601486-1"/>
    </source>
</evidence>
<evidence type="ECO:0000256" key="3">
    <source>
        <dbReference type="ARBA" id="ARBA00022723"/>
    </source>
</evidence>
<dbReference type="Proteomes" id="UP000194873">
    <property type="component" value="Unassembled WGS sequence"/>
</dbReference>
<dbReference type="InterPro" id="IPR009050">
    <property type="entry name" value="Globin-like_sf"/>
</dbReference>
<dbReference type="GO" id="GO:0046872">
    <property type="term" value="F:metal ion binding"/>
    <property type="evidence" value="ECO:0007669"/>
    <property type="project" value="UniProtKB-KW"/>
</dbReference>
<comment type="caution">
    <text evidence="6">The sequence shown here is derived from an EMBL/GenBank/DDBJ whole genome shotgun (WGS) entry which is preliminary data.</text>
</comment>
<evidence type="ECO:0000313" key="7">
    <source>
        <dbReference type="Proteomes" id="UP000194873"/>
    </source>
</evidence>
<evidence type="ECO:0000256" key="2">
    <source>
        <dbReference type="ARBA" id="ARBA00022617"/>
    </source>
</evidence>
<keyword evidence="1" id="KW-0813">Transport</keyword>
<dbReference type="InterPro" id="IPR012292">
    <property type="entry name" value="Globin/Proto"/>
</dbReference>
<dbReference type="EMBL" id="MTSE01000016">
    <property type="protein sequence ID" value="OUJ71436.1"/>
    <property type="molecule type" value="Genomic_DNA"/>
</dbReference>
<dbReference type="AlphaFoldDB" id="A0A243W8D7"/>
<keyword evidence="3 5" id="KW-0479">Metal-binding</keyword>
<protein>
    <submittedName>
        <fullName evidence="6">Sec-independent protein translocase TatC</fullName>
    </submittedName>
</protein>
<dbReference type="CDD" id="cd08916">
    <property type="entry name" value="TrHb3_P"/>
    <property type="match status" value="1"/>
</dbReference>
<accession>A0A243W8D7</accession>
<gene>
    <name evidence="6" type="ORF">BXP70_22020</name>
</gene>
<keyword evidence="7" id="KW-1185">Reference proteome</keyword>
<dbReference type="GO" id="GO:0019825">
    <property type="term" value="F:oxygen binding"/>
    <property type="evidence" value="ECO:0007669"/>
    <property type="project" value="InterPro"/>
</dbReference>